<proteinExistence type="predicted"/>
<comment type="caution">
    <text evidence="1">The sequence shown here is derived from an EMBL/GenBank/DDBJ whole genome shotgun (WGS) entry which is preliminary data.</text>
</comment>
<dbReference type="EMBL" id="BMSA01000039">
    <property type="protein sequence ID" value="GGT91594.1"/>
    <property type="molecule type" value="Genomic_DNA"/>
</dbReference>
<sequence length="161" mass="17954">MPSWRVHGQYVRRLGDAPVTGSPVVIELTVRRFKCLSSWCPAVTFAEQIEGLTRPHARQTQVLRSILASIAFCLAGRPGARLAAALAIRIAKDALLDLLRSVPQPPVGAVRFLGWTISLCTRAPPTRRSWLIWKPAVRSMFCPAGTPSRWLLGCDDTRRWR</sequence>
<gene>
    <name evidence="1" type="ORF">GCM10010226_82010</name>
</gene>
<evidence type="ECO:0000313" key="1">
    <source>
        <dbReference type="EMBL" id="GGT91594.1"/>
    </source>
</evidence>
<dbReference type="AlphaFoldDB" id="A0A918HQ61"/>
<name>A0A918HQ61_9ACTN</name>
<evidence type="ECO:0000313" key="2">
    <source>
        <dbReference type="Proteomes" id="UP000646776"/>
    </source>
</evidence>
<evidence type="ECO:0008006" key="3">
    <source>
        <dbReference type="Google" id="ProtNLM"/>
    </source>
</evidence>
<reference evidence="1" key="2">
    <citation type="submission" date="2020-09" db="EMBL/GenBank/DDBJ databases">
        <authorList>
            <person name="Sun Q."/>
            <person name="Ohkuma M."/>
        </authorList>
    </citation>
    <scope>NUCLEOTIDE SEQUENCE</scope>
    <source>
        <strain evidence="1">JCM 4125</strain>
    </source>
</reference>
<keyword evidence="2" id="KW-1185">Reference proteome</keyword>
<dbReference type="Proteomes" id="UP000646776">
    <property type="component" value="Unassembled WGS sequence"/>
</dbReference>
<dbReference type="InterPro" id="IPR047951">
    <property type="entry name" value="Transpos_ISL3"/>
</dbReference>
<protein>
    <recommendedName>
        <fullName evidence="3">Transposase</fullName>
    </recommendedName>
</protein>
<dbReference type="PANTHER" id="PTHR33498:SF1">
    <property type="entry name" value="TRANSPOSASE FOR INSERTION SEQUENCE ELEMENT IS1557"/>
    <property type="match status" value="1"/>
</dbReference>
<reference evidence="1" key="1">
    <citation type="journal article" date="2014" name="Int. J. Syst. Evol. Microbiol.">
        <title>Complete genome sequence of Corynebacterium casei LMG S-19264T (=DSM 44701T), isolated from a smear-ripened cheese.</title>
        <authorList>
            <consortium name="US DOE Joint Genome Institute (JGI-PGF)"/>
            <person name="Walter F."/>
            <person name="Albersmeier A."/>
            <person name="Kalinowski J."/>
            <person name="Ruckert C."/>
        </authorList>
    </citation>
    <scope>NUCLEOTIDE SEQUENCE</scope>
    <source>
        <strain evidence="1">JCM 4125</strain>
    </source>
</reference>
<organism evidence="1 2">
    <name type="scientific">Streptomyces phaeofaciens</name>
    <dbReference type="NCBI Taxonomy" id="68254"/>
    <lineage>
        <taxon>Bacteria</taxon>
        <taxon>Bacillati</taxon>
        <taxon>Actinomycetota</taxon>
        <taxon>Actinomycetes</taxon>
        <taxon>Kitasatosporales</taxon>
        <taxon>Streptomycetaceae</taxon>
        <taxon>Streptomyces</taxon>
    </lineage>
</organism>
<dbReference type="PANTHER" id="PTHR33498">
    <property type="entry name" value="TRANSPOSASE FOR INSERTION SEQUENCE ELEMENT IS1557"/>
    <property type="match status" value="1"/>
</dbReference>
<accession>A0A918HQ61</accession>